<feature type="region of interest" description="Disordered" evidence="1">
    <location>
        <begin position="1238"/>
        <end position="1283"/>
    </location>
</feature>
<feature type="region of interest" description="Disordered" evidence="1">
    <location>
        <begin position="1153"/>
        <end position="1179"/>
    </location>
</feature>
<dbReference type="Ensembl" id="ENSLACT00000015711.1">
    <property type="protein sequence ID" value="ENSLACP00000015603.1"/>
    <property type="gene ID" value="ENSLACG00000013737.1"/>
</dbReference>
<reference evidence="3" key="1">
    <citation type="submission" date="2011-08" db="EMBL/GenBank/DDBJ databases">
        <title>The draft genome of Latimeria chalumnae.</title>
        <authorList>
            <person name="Di Palma F."/>
            <person name="Alfoldi J."/>
            <person name="Johnson J."/>
            <person name="Berlin A."/>
            <person name="Gnerre S."/>
            <person name="Jaffe D."/>
            <person name="MacCallum I."/>
            <person name="Young S."/>
            <person name="Walker B.J."/>
            <person name="Lander E."/>
            <person name="Lindblad-Toh K."/>
        </authorList>
    </citation>
    <scope>NUCLEOTIDE SEQUENCE [LARGE SCALE GENOMIC DNA]</scope>
    <source>
        <strain evidence="3">Wild caught</strain>
    </source>
</reference>
<proteinExistence type="predicted"/>
<dbReference type="InterPro" id="IPR029352">
    <property type="entry name" value="PCARE"/>
</dbReference>
<feature type="compositionally biased region" description="Polar residues" evidence="1">
    <location>
        <begin position="1159"/>
        <end position="1168"/>
    </location>
</feature>
<feature type="compositionally biased region" description="Basic and acidic residues" evidence="1">
    <location>
        <begin position="588"/>
        <end position="608"/>
    </location>
</feature>
<reference evidence="2" key="3">
    <citation type="submission" date="2025-09" db="UniProtKB">
        <authorList>
            <consortium name="Ensembl"/>
        </authorList>
    </citation>
    <scope>IDENTIFICATION</scope>
</reference>
<evidence type="ECO:0000313" key="3">
    <source>
        <dbReference type="Proteomes" id="UP000008672"/>
    </source>
</evidence>
<dbReference type="GO" id="GO:0001917">
    <property type="term" value="C:photoreceptor inner segment"/>
    <property type="evidence" value="ECO:0007669"/>
    <property type="project" value="TreeGrafter"/>
</dbReference>
<feature type="region of interest" description="Disordered" evidence="1">
    <location>
        <begin position="883"/>
        <end position="910"/>
    </location>
</feature>
<feature type="region of interest" description="Disordered" evidence="1">
    <location>
        <begin position="588"/>
        <end position="622"/>
    </location>
</feature>
<feature type="compositionally biased region" description="Polar residues" evidence="1">
    <location>
        <begin position="612"/>
        <end position="622"/>
    </location>
</feature>
<organism evidence="2 3">
    <name type="scientific">Latimeria chalumnae</name>
    <name type="common">Coelacanth</name>
    <dbReference type="NCBI Taxonomy" id="7897"/>
    <lineage>
        <taxon>Eukaryota</taxon>
        <taxon>Metazoa</taxon>
        <taxon>Chordata</taxon>
        <taxon>Craniata</taxon>
        <taxon>Vertebrata</taxon>
        <taxon>Euteleostomi</taxon>
        <taxon>Coelacanthiformes</taxon>
        <taxon>Coelacanthidae</taxon>
        <taxon>Latimeria</taxon>
    </lineage>
</organism>
<dbReference type="GeneTree" id="ENSGT00390000002768"/>
<keyword evidence="3" id="KW-1185">Reference proteome</keyword>
<evidence type="ECO:0000313" key="2">
    <source>
        <dbReference type="Ensembl" id="ENSLACP00000015603.1"/>
    </source>
</evidence>
<dbReference type="OMA" id="HSIFCPA"/>
<dbReference type="Pfam" id="PF15449">
    <property type="entry name" value="Retinal"/>
    <property type="match status" value="1"/>
</dbReference>
<dbReference type="EMBL" id="AFYH01061241">
    <property type="status" value="NOT_ANNOTATED_CDS"/>
    <property type="molecule type" value="Genomic_DNA"/>
</dbReference>
<feature type="compositionally biased region" description="Basic and acidic residues" evidence="1">
    <location>
        <begin position="101"/>
        <end position="120"/>
    </location>
</feature>
<dbReference type="GO" id="GO:0001750">
    <property type="term" value="C:photoreceptor outer segment"/>
    <property type="evidence" value="ECO:0007669"/>
    <property type="project" value="TreeGrafter"/>
</dbReference>
<feature type="compositionally biased region" description="Basic residues" evidence="1">
    <location>
        <begin position="121"/>
        <end position="136"/>
    </location>
</feature>
<feature type="compositionally biased region" description="Polar residues" evidence="1">
    <location>
        <begin position="9"/>
        <end position="20"/>
    </location>
</feature>
<dbReference type="Bgee" id="ENSLACG00000013737">
    <property type="expression patterns" value="Expressed in chordate pharynx and 1 other cell type or tissue"/>
</dbReference>
<protein>
    <submittedName>
        <fullName evidence="2">Photoreceptor cilium actin regulator</fullName>
    </submittedName>
</protein>
<feature type="compositionally biased region" description="Low complexity" evidence="1">
    <location>
        <begin position="1255"/>
        <end position="1268"/>
    </location>
</feature>
<dbReference type="PANTHER" id="PTHR22017:SF0">
    <property type="entry name" value="PHOTORECEPTOR CILIUM ACTIN REGULATOR"/>
    <property type="match status" value="1"/>
</dbReference>
<sequence>MGCAPSHSDIIQTIAKNTSRPLKKIKSLKPPEQRNEDHSNTPVSEEGSSVWDTDGDSHQGEVWKRHKEREPNSYKTEEERKTEGSVMGADATGSNLVKKHIAQDTRVQKQDQKAETDQKQMPKKSKKAKKGAKHGRQARLIEESLFGYANEQKVDFPELLVKAHQNAYAYLNPSLSKYEAILSMADQATQSQLILQQMLSFLAFRFEEVNCLLAEIAYEGERILKEVGQDLAWPAGKGDPRQQPDLLQQLLQYTVNKMQLVNGTVAFVTTNTLQETCSYLQSAADILQEKLTAKQQLDERLHVMVNQFEASAVRCCHSHPNDMPLFSEDSGIGGDNESIKECCSLGKFGKQASCDSTLHGACGEQHPNYPQAETSTSHSASFLAKSHDCALENHFKGIFYPSEHDKGGPSCSTAAPTGCSNKPSIPSCLQTSHSLNSFDSSSTLEKENFKDFESMDSPSFDEDDDDTVSLSEIASNVLLRPTSPTEGETCRTASKRIENPENEEMILKMKDAISDKIQFVPIKSGSNEWSEDEEQRSKSVRPSTANICKKNVSKHRRSRSAESLRSQGEDPTLLELQRTQKDLSKRLENMGKAKTSRKESQRKQEAPKPKITANSQETDQLTSSFSTNKLKASLDKNFNILPSQDKIKLKRSELDSTRLLEEKRGRKPLKVIAIPSASESCNKENGTAGLQREIPGRPTHRQSVRKLIDTFSQGDGAVKIAPMKALAPLKGVKKLGVPIFPSVTPTSKEVAHLKEETGSSSTERLNHAKTVPSYFRHATVFPSVATSGRLKGNELEIKESGEDLENLPPPPLEILMDNSFQSFESTRIESRDFISPEVIGDQASIMEHVVPKKMAVFQKMKDSLSNMHLLPSKNIDMTAARLQKMTGQERDRSNSLESQSTSSENGQESALEINRSQEMDDAANLYKQFHKIIHLQNTKDHTSSKASAKDPLLDQALPPSQKQKSLDSVETTEESPALNKRIFPSKCTIPSPPPGRRLPSPPLHKRHVIQSPSQPSPPSTRRQASPPANPRLQSPPAQRKLPSPPAQRKLSSPPMLHRQPSPTTQRKLPSPPTQRKLPSPPTQRKLPSPPTAHKEVSPSSFCTISPPVSPSLPRKGLLQNSVDSGDEQHPSSRSLGNAQSIFCPATPSLFEAKPPLLPNHSSVSSPAPNDQVPASRPPWRNNFMLRQWGDQQRRISLTVTSPQPFVRRSYSDRRPGVHLRLPVPISVSAGSEPVLNNTSCGLEDASEREGETWTSQCSSQLSGSNRSSSHPDLCVVGQGFQKD</sequence>
<evidence type="ECO:0000256" key="1">
    <source>
        <dbReference type="SAM" id="MobiDB-lite"/>
    </source>
</evidence>
<feature type="region of interest" description="Disordered" evidence="1">
    <location>
        <begin position="526"/>
        <end position="576"/>
    </location>
</feature>
<reference evidence="2" key="2">
    <citation type="submission" date="2025-08" db="UniProtKB">
        <authorList>
            <consortium name="Ensembl"/>
        </authorList>
    </citation>
    <scope>IDENTIFICATION</scope>
</reference>
<dbReference type="InParanoid" id="H3B132"/>
<name>H3B132_LATCH</name>
<feature type="compositionally biased region" description="Basic and acidic residues" evidence="1">
    <location>
        <begin position="29"/>
        <end position="39"/>
    </location>
</feature>
<feature type="compositionally biased region" description="Low complexity" evidence="1">
    <location>
        <begin position="895"/>
        <end position="905"/>
    </location>
</feature>
<feature type="region of interest" description="Disordered" evidence="1">
    <location>
        <begin position="938"/>
        <end position="1139"/>
    </location>
</feature>
<gene>
    <name evidence="2" type="primary">PCARE</name>
</gene>
<feature type="compositionally biased region" description="Polar residues" evidence="1">
    <location>
        <begin position="40"/>
        <end position="51"/>
    </location>
</feature>
<dbReference type="STRING" id="7897.ENSLACP00000015603"/>
<dbReference type="GO" id="GO:0035845">
    <property type="term" value="P:photoreceptor cell outer segment organization"/>
    <property type="evidence" value="ECO:0007669"/>
    <property type="project" value="TreeGrafter"/>
</dbReference>
<dbReference type="eggNOG" id="ENOG502QUWN">
    <property type="taxonomic scope" value="Eukaryota"/>
</dbReference>
<feature type="compositionally biased region" description="Pro residues" evidence="1">
    <location>
        <begin position="990"/>
        <end position="1002"/>
    </location>
</feature>
<dbReference type="FunCoup" id="H3B132">
    <property type="interactions" value="15"/>
</dbReference>
<dbReference type="HOGENOM" id="CLU_007417_0_0_1"/>
<dbReference type="GO" id="GO:1903546">
    <property type="term" value="P:protein localization to photoreceptor outer segment"/>
    <property type="evidence" value="ECO:0007669"/>
    <property type="project" value="TreeGrafter"/>
</dbReference>
<feature type="compositionally biased region" description="Polar residues" evidence="1">
    <location>
        <begin position="958"/>
        <end position="969"/>
    </location>
</feature>
<feature type="compositionally biased region" description="Basic and acidic residues" evidence="1">
    <location>
        <begin position="938"/>
        <end position="952"/>
    </location>
</feature>
<accession>H3B132</accession>
<dbReference type="Proteomes" id="UP000008672">
    <property type="component" value="Unassembled WGS sequence"/>
</dbReference>
<feature type="compositionally biased region" description="Basic and acidic residues" evidence="1">
    <location>
        <begin position="55"/>
        <end position="83"/>
    </location>
</feature>
<dbReference type="PANTHER" id="PTHR22017">
    <property type="entry name" value="PHOTORECEPTOR CILIUM ACTIN REGULATOR"/>
    <property type="match status" value="1"/>
</dbReference>
<feature type="region of interest" description="Disordered" evidence="1">
    <location>
        <begin position="1"/>
        <end position="136"/>
    </location>
</feature>